<dbReference type="InterPro" id="IPR006381">
    <property type="entry name" value="HAD-SF-IIB-MPGP"/>
</dbReference>
<evidence type="ECO:0000313" key="5">
    <source>
        <dbReference type="Proteomes" id="UP001253545"/>
    </source>
</evidence>
<keyword evidence="5" id="KW-1185">Reference proteome</keyword>
<keyword evidence="2 4" id="KW-0378">Hydrolase</keyword>
<dbReference type="PANTHER" id="PTHR10000:SF8">
    <property type="entry name" value="HAD SUPERFAMILY HYDROLASE-LIKE, TYPE 3"/>
    <property type="match status" value="1"/>
</dbReference>
<sequence>MSNDVIKQIMPLTDKHQALVFSDLDGTLLDHYSYSFEEAEQTIEALKRYQIPLVLNTSKTFDEVLAIQDEMQIHGPFVVENGAAIYIPKSFFPEKPKGTTWRNGFWMKSFTHKRQHWQNILKKLNVDFEGCFEMFSEMPIERIIELTGLDQQSAINASKREFGEPLYWHANEELKKQLINSATNLGASPLQGGRFLHIGGNTNKGKVLSWLCNEFERQNQGQVTTSIALGDGNNDIAMLEAADVSVRITSPVNPPPILQKTKLVYTSPVDGPKGWSQVLNQLIPILQIR</sequence>
<dbReference type="RefSeq" id="WP_311367791.1">
    <property type="nucleotide sequence ID" value="NZ_JAVRHX010000001.1"/>
</dbReference>
<evidence type="ECO:0000256" key="1">
    <source>
        <dbReference type="ARBA" id="ARBA00022723"/>
    </source>
</evidence>
<dbReference type="GO" id="GO:0016787">
    <property type="term" value="F:hydrolase activity"/>
    <property type="evidence" value="ECO:0007669"/>
    <property type="project" value="UniProtKB-KW"/>
</dbReference>
<dbReference type="SUPFAM" id="SSF56784">
    <property type="entry name" value="HAD-like"/>
    <property type="match status" value="1"/>
</dbReference>
<keyword evidence="1" id="KW-0479">Metal-binding</keyword>
<dbReference type="Pfam" id="PF08282">
    <property type="entry name" value="Hydrolase_3"/>
    <property type="match status" value="2"/>
</dbReference>
<accession>A0ABU2ZNW3</accession>
<proteinExistence type="predicted"/>
<evidence type="ECO:0000313" key="4">
    <source>
        <dbReference type="EMBL" id="MDT0594313.1"/>
    </source>
</evidence>
<reference evidence="4 5" key="1">
    <citation type="submission" date="2023-09" db="EMBL/GenBank/DDBJ databases">
        <authorList>
            <person name="Rey-Velasco X."/>
        </authorList>
    </citation>
    <scope>NUCLEOTIDE SEQUENCE [LARGE SCALE GENOMIC DNA]</scope>
    <source>
        <strain evidence="4 5">P117</strain>
    </source>
</reference>
<organism evidence="4 5">
    <name type="scientific">Glaciecola petra</name>
    <dbReference type="NCBI Taxonomy" id="3075602"/>
    <lineage>
        <taxon>Bacteria</taxon>
        <taxon>Pseudomonadati</taxon>
        <taxon>Pseudomonadota</taxon>
        <taxon>Gammaproteobacteria</taxon>
        <taxon>Alteromonadales</taxon>
        <taxon>Alteromonadaceae</taxon>
        <taxon>Glaciecola</taxon>
    </lineage>
</organism>
<dbReference type="EMBL" id="JAVRHX010000001">
    <property type="protein sequence ID" value="MDT0594313.1"/>
    <property type="molecule type" value="Genomic_DNA"/>
</dbReference>
<keyword evidence="3" id="KW-0460">Magnesium</keyword>
<dbReference type="SFLD" id="SFLDG01140">
    <property type="entry name" value="C2.B:_Phosphomannomutase_and_P"/>
    <property type="match status" value="1"/>
</dbReference>
<evidence type="ECO:0000256" key="3">
    <source>
        <dbReference type="ARBA" id="ARBA00022842"/>
    </source>
</evidence>
<dbReference type="PANTHER" id="PTHR10000">
    <property type="entry name" value="PHOSPHOSERINE PHOSPHATASE"/>
    <property type="match status" value="1"/>
</dbReference>
<dbReference type="NCBIfam" id="TIGR01486">
    <property type="entry name" value="HAD-SF-IIB-MPGP"/>
    <property type="match status" value="1"/>
</dbReference>
<name>A0ABU2ZNW3_9ALTE</name>
<dbReference type="SFLD" id="SFLDG01142">
    <property type="entry name" value="C2.B.2:_Mannosyl-3-phosphoglyc"/>
    <property type="match status" value="1"/>
</dbReference>
<dbReference type="NCBIfam" id="TIGR01484">
    <property type="entry name" value="HAD-SF-IIB"/>
    <property type="match status" value="1"/>
</dbReference>
<dbReference type="Proteomes" id="UP001253545">
    <property type="component" value="Unassembled WGS sequence"/>
</dbReference>
<dbReference type="Gene3D" id="3.40.50.1000">
    <property type="entry name" value="HAD superfamily/HAD-like"/>
    <property type="match status" value="1"/>
</dbReference>
<dbReference type="InterPro" id="IPR036412">
    <property type="entry name" value="HAD-like_sf"/>
</dbReference>
<protein>
    <submittedName>
        <fullName evidence="4">HAD-IIB family hydrolase</fullName>
    </submittedName>
</protein>
<comment type="caution">
    <text evidence="4">The sequence shown here is derived from an EMBL/GenBank/DDBJ whole genome shotgun (WGS) entry which is preliminary data.</text>
</comment>
<dbReference type="Gene3D" id="3.30.980.20">
    <property type="entry name" value="Putative mannosyl-3-phosphoglycerate phosphatase, domain 2"/>
    <property type="match status" value="1"/>
</dbReference>
<dbReference type="InterPro" id="IPR023214">
    <property type="entry name" value="HAD_sf"/>
</dbReference>
<dbReference type="InterPro" id="IPR006379">
    <property type="entry name" value="HAD-SF_hydro_IIB"/>
</dbReference>
<evidence type="ECO:0000256" key="2">
    <source>
        <dbReference type="ARBA" id="ARBA00022801"/>
    </source>
</evidence>
<gene>
    <name evidence="4" type="ORF">RM552_05620</name>
</gene>
<dbReference type="SFLD" id="SFLDS00003">
    <property type="entry name" value="Haloacid_Dehalogenase"/>
    <property type="match status" value="1"/>
</dbReference>